<dbReference type="eggNOG" id="COG3921">
    <property type="taxonomic scope" value="Bacteria"/>
</dbReference>
<dbReference type="Proteomes" id="UP000005307">
    <property type="component" value="Chromosome"/>
</dbReference>
<keyword evidence="3" id="KW-1185">Reference proteome</keyword>
<proteinExistence type="predicted"/>
<dbReference type="InterPro" id="IPR009045">
    <property type="entry name" value="Zn_M74/Hedgehog-like"/>
</dbReference>
<evidence type="ECO:0000313" key="2">
    <source>
        <dbReference type="EMBL" id="AGI69475.1"/>
    </source>
</evidence>
<feature type="domain" description="Extensin-like C-terminal" evidence="1">
    <location>
        <begin position="9"/>
        <end position="111"/>
    </location>
</feature>
<dbReference type="InterPro" id="IPR009683">
    <property type="entry name" value="Extensin-like_C"/>
</dbReference>
<dbReference type="EMBL" id="CP003740">
    <property type="protein sequence ID" value="AGI69475.1"/>
    <property type="molecule type" value="Genomic_DNA"/>
</dbReference>
<dbReference type="Pfam" id="PF06904">
    <property type="entry name" value="Extensin-like_C"/>
    <property type="match status" value="1"/>
</dbReference>
<evidence type="ECO:0000259" key="1">
    <source>
        <dbReference type="Pfam" id="PF06904"/>
    </source>
</evidence>
<sequence length="111" mass="12157">MPAVGSDGGGVASIRVVAHYACRTRNNRAGARMSEHAHGKAIDIASIGLRDGQEITVLTGWNSNDDGQQLRRMWRDACGPFGTVLGPEADELHRDHFHFDTARHRSGSYCR</sequence>
<accession>M9RI36</accession>
<dbReference type="KEGG" id="oat:OAN307_c40630"/>
<dbReference type="SUPFAM" id="SSF55166">
    <property type="entry name" value="Hedgehog/DD-peptidase"/>
    <property type="match status" value="1"/>
</dbReference>
<organism evidence="2 3">
    <name type="scientific">Octadecabacter antarcticus 307</name>
    <dbReference type="NCBI Taxonomy" id="391626"/>
    <lineage>
        <taxon>Bacteria</taxon>
        <taxon>Pseudomonadati</taxon>
        <taxon>Pseudomonadota</taxon>
        <taxon>Alphaproteobacteria</taxon>
        <taxon>Rhodobacterales</taxon>
        <taxon>Roseobacteraceae</taxon>
        <taxon>Octadecabacter</taxon>
    </lineage>
</organism>
<reference evidence="2 3" key="1">
    <citation type="journal article" date="2013" name="PLoS ONE">
        <title>Poles Apart: Arctic and Antarctic Octadecabacter strains Share High Genome Plasticity and a New Type of Xanthorhodopsin.</title>
        <authorList>
            <person name="Vollmers J."/>
            <person name="Voget S."/>
            <person name="Dietrich S."/>
            <person name="Gollnow K."/>
            <person name="Smits M."/>
            <person name="Meyer K."/>
            <person name="Brinkhoff T."/>
            <person name="Simon M."/>
            <person name="Daniel R."/>
        </authorList>
    </citation>
    <scope>NUCLEOTIDE SEQUENCE [LARGE SCALE GENOMIC DNA]</scope>
    <source>
        <strain evidence="2 3">307</strain>
    </source>
</reference>
<dbReference type="HOGENOM" id="CLU_172524_0_0_5"/>
<gene>
    <name evidence="2" type="ORF">OAN307_c40630</name>
</gene>
<evidence type="ECO:0000313" key="3">
    <source>
        <dbReference type="Proteomes" id="UP000005307"/>
    </source>
</evidence>
<name>M9RI36_9RHOB</name>
<protein>
    <submittedName>
        <fullName evidence="2">Extensin-like protein</fullName>
    </submittedName>
</protein>
<dbReference type="Gene3D" id="3.30.1380.10">
    <property type="match status" value="1"/>
</dbReference>
<dbReference type="RefSeq" id="WP_015501408.1">
    <property type="nucleotide sequence ID" value="NC_020911.1"/>
</dbReference>
<dbReference type="AlphaFoldDB" id="M9RI36"/>
<dbReference type="STRING" id="391626.OAN307_c40630"/>